<dbReference type="GO" id="GO:0006508">
    <property type="term" value="P:proteolysis"/>
    <property type="evidence" value="ECO:0007669"/>
    <property type="project" value="UniProtKB-KW"/>
</dbReference>
<feature type="transmembrane region" description="Helical" evidence="14">
    <location>
        <begin position="226"/>
        <end position="258"/>
    </location>
</feature>
<dbReference type="PIRSF" id="PIRSF006404">
    <property type="entry name" value="UCP006404_Pept_M50_CBS"/>
    <property type="match status" value="1"/>
</dbReference>
<evidence type="ECO:0000256" key="16">
    <source>
        <dbReference type="PIRSR" id="PIRSR006404-2"/>
    </source>
</evidence>
<feature type="binding site" evidence="16">
    <location>
        <position position="197"/>
    </location>
    <ligand>
        <name>Zn(2+)</name>
        <dbReference type="ChEBI" id="CHEBI:29105"/>
        <note>catalytic</note>
    </ligand>
</feature>
<keyword evidence="7" id="KW-0677">Repeat</keyword>
<dbReference type="GO" id="GO:0005886">
    <property type="term" value="C:plasma membrane"/>
    <property type="evidence" value="ECO:0007669"/>
    <property type="project" value="UniProtKB-SubCell"/>
</dbReference>
<comment type="similarity">
    <text evidence="2 14">Belongs to the peptidase M50B family.</text>
</comment>
<evidence type="ECO:0000256" key="1">
    <source>
        <dbReference type="ARBA" id="ARBA00004651"/>
    </source>
</evidence>
<evidence type="ECO:0000259" key="18">
    <source>
        <dbReference type="PROSITE" id="PS51371"/>
    </source>
</evidence>
<keyword evidence="13 14" id="KW-0472">Membrane</keyword>
<dbReference type="InterPro" id="IPR046342">
    <property type="entry name" value="CBS_dom_sf"/>
</dbReference>
<dbReference type="CDD" id="cd04639">
    <property type="entry name" value="CBS_pair_peptidase_M50"/>
    <property type="match status" value="1"/>
</dbReference>
<evidence type="ECO:0000256" key="11">
    <source>
        <dbReference type="ARBA" id="ARBA00023049"/>
    </source>
</evidence>
<protein>
    <recommendedName>
        <fullName evidence="14">Zinc metalloprotease</fullName>
    </recommendedName>
</protein>
<dbReference type="GO" id="GO:0008237">
    <property type="term" value="F:metallopeptidase activity"/>
    <property type="evidence" value="ECO:0007669"/>
    <property type="project" value="UniProtKB-UniRule"/>
</dbReference>
<feature type="transmembrane region" description="Helical" evidence="14">
    <location>
        <begin position="49"/>
        <end position="69"/>
    </location>
</feature>
<keyword evidence="6 14" id="KW-0479">Metal-binding</keyword>
<dbReference type="Pfam" id="PF02163">
    <property type="entry name" value="Peptidase_M50"/>
    <property type="match status" value="2"/>
</dbReference>
<proteinExistence type="inferred from homology"/>
<accession>A0A841V5N7</accession>
<evidence type="ECO:0000313" key="20">
    <source>
        <dbReference type="Proteomes" id="UP000525432"/>
    </source>
</evidence>
<comment type="subcellular location">
    <subcellularLocation>
        <location evidence="1 14">Cell membrane</location>
        <topology evidence="1 14">Multi-pass membrane protein</topology>
    </subcellularLocation>
</comment>
<dbReference type="RefSeq" id="WP_185240977.1">
    <property type="nucleotide sequence ID" value="NZ_JACEGC010000139.1"/>
</dbReference>
<dbReference type="InterPro" id="IPR008915">
    <property type="entry name" value="Peptidase_M50"/>
</dbReference>
<keyword evidence="5 14" id="KW-0812">Transmembrane</keyword>
<evidence type="ECO:0000256" key="5">
    <source>
        <dbReference type="ARBA" id="ARBA00022692"/>
    </source>
</evidence>
<evidence type="ECO:0000256" key="9">
    <source>
        <dbReference type="ARBA" id="ARBA00022833"/>
    </source>
</evidence>
<feature type="transmembrane region" description="Helical" evidence="14">
    <location>
        <begin position="81"/>
        <end position="100"/>
    </location>
</feature>
<dbReference type="InterPro" id="IPR016483">
    <property type="entry name" value="UCP006404_Pept_M50_CBS"/>
</dbReference>
<evidence type="ECO:0000256" key="13">
    <source>
        <dbReference type="ARBA" id="ARBA00023136"/>
    </source>
</evidence>
<keyword evidence="9 14" id="KW-0862">Zinc</keyword>
<evidence type="ECO:0000256" key="8">
    <source>
        <dbReference type="ARBA" id="ARBA00022801"/>
    </source>
</evidence>
<keyword evidence="11 14" id="KW-0482">Metalloprotease</keyword>
<dbReference type="AlphaFoldDB" id="A0A841V5N7"/>
<evidence type="ECO:0000256" key="12">
    <source>
        <dbReference type="ARBA" id="ARBA00023122"/>
    </source>
</evidence>
<dbReference type="EMBL" id="JACEGC010000139">
    <property type="protein sequence ID" value="MBC1197455.1"/>
    <property type="molecule type" value="Genomic_DNA"/>
</dbReference>
<reference evidence="19 20" key="1">
    <citation type="submission" date="2020-07" db="EMBL/GenBank/DDBJ databases">
        <title>Genomes of two Microcystis aeruginosa (Cyanobacteria) strains from Florida (USA) with disparate toxicogenic potential.</title>
        <authorList>
            <person name="Lefler F.W."/>
            <person name="Barbosa M."/>
            <person name="Berthold D.E."/>
            <person name="Laughinghouse H.D. IV."/>
        </authorList>
    </citation>
    <scope>NUCLEOTIDE SEQUENCE [LARGE SCALE GENOMIC DNA]</scope>
    <source>
        <strain evidence="19 20">BLCCF158</strain>
    </source>
</reference>
<dbReference type="SUPFAM" id="SSF54631">
    <property type="entry name" value="CBS-domain pair"/>
    <property type="match status" value="1"/>
</dbReference>
<keyword evidence="4 14" id="KW-0645">Protease</keyword>
<feature type="domain" description="CBS" evidence="18">
    <location>
        <begin position="349"/>
        <end position="406"/>
    </location>
</feature>
<feature type="active site" evidence="15">
    <location>
        <position position="102"/>
    </location>
</feature>
<evidence type="ECO:0000256" key="14">
    <source>
        <dbReference type="PIRNR" id="PIRNR006404"/>
    </source>
</evidence>
<dbReference type="PROSITE" id="PS51371">
    <property type="entry name" value="CBS"/>
    <property type="match status" value="2"/>
</dbReference>
<comment type="cofactor">
    <cofactor evidence="14 16">
        <name>Zn(2+)</name>
        <dbReference type="ChEBI" id="CHEBI:29105"/>
    </cofactor>
    <text evidence="14 16">Binds 1 zinc ion per subunit.</text>
</comment>
<dbReference type="SMART" id="SM00116">
    <property type="entry name" value="CBS"/>
    <property type="match status" value="2"/>
</dbReference>
<dbReference type="GO" id="GO:0046872">
    <property type="term" value="F:metal ion binding"/>
    <property type="evidence" value="ECO:0007669"/>
    <property type="project" value="UniProtKB-UniRule"/>
</dbReference>
<keyword evidence="12 17" id="KW-0129">CBS domain</keyword>
<dbReference type="CDD" id="cd06164">
    <property type="entry name" value="S2P-M50_SpoIVFB_CBS"/>
    <property type="match status" value="1"/>
</dbReference>
<dbReference type="Pfam" id="PF00571">
    <property type="entry name" value="CBS"/>
    <property type="match status" value="2"/>
</dbReference>
<gene>
    <name evidence="19" type="ORF">H0901_19930</name>
</gene>
<keyword evidence="3 14" id="KW-1003">Cell membrane</keyword>
<dbReference type="Proteomes" id="UP000525432">
    <property type="component" value="Unassembled WGS sequence"/>
</dbReference>
<evidence type="ECO:0000256" key="4">
    <source>
        <dbReference type="ARBA" id="ARBA00022670"/>
    </source>
</evidence>
<evidence type="ECO:0000256" key="17">
    <source>
        <dbReference type="PROSITE-ProRule" id="PRU00703"/>
    </source>
</evidence>
<evidence type="ECO:0000256" key="3">
    <source>
        <dbReference type="ARBA" id="ARBA00022475"/>
    </source>
</evidence>
<dbReference type="PANTHER" id="PTHR39188">
    <property type="entry name" value="MEMBRANE-ASSOCIATED ZINC METALLOPROTEASE M50B"/>
    <property type="match status" value="1"/>
</dbReference>
<feature type="binding site" evidence="16">
    <location>
        <position position="101"/>
    </location>
    <ligand>
        <name>Zn(2+)</name>
        <dbReference type="ChEBI" id="CHEBI:29105"/>
        <note>catalytic</note>
    </ligand>
</feature>
<dbReference type="InterPro" id="IPR000644">
    <property type="entry name" value="CBS_dom"/>
</dbReference>
<evidence type="ECO:0000256" key="10">
    <source>
        <dbReference type="ARBA" id="ARBA00022989"/>
    </source>
</evidence>
<dbReference type="PANTHER" id="PTHR39188:SF3">
    <property type="entry name" value="STAGE IV SPORULATION PROTEIN FB"/>
    <property type="match status" value="1"/>
</dbReference>
<evidence type="ECO:0000313" key="19">
    <source>
        <dbReference type="EMBL" id="MBC1197455.1"/>
    </source>
</evidence>
<keyword evidence="8 14" id="KW-0378">Hydrolase</keyword>
<feature type="transmembrane region" description="Helical" evidence="14">
    <location>
        <begin position="107"/>
        <end position="128"/>
    </location>
</feature>
<evidence type="ECO:0000256" key="15">
    <source>
        <dbReference type="PIRSR" id="PIRSR006404-1"/>
    </source>
</evidence>
<organism evidence="19 20">
    <name type="scientific">Microcystis aeruginosa BLCC-F158</name>
    <dbReference type="NCBI Taxonomy" id="2755316"/>
    <lineage>
        <taxon>Bacteria</taxon>
        <taxon>Bacillati</taxon>
        <taxon>Cyanobacteriota</taxon>
        <taxon>Cyanophyceae</taxon>
        <taxon>Oscillatoriophycideae</taxon>
        <taxon>Chroococcales</taxon>
        <taxon>Microcystaceae</taxon>
        <taxon>Microcystis</taxon>
    </lineage>
</organism>
<feature type="domain" description="CBS" evidence="18">
    <location>
        <begin position="283"/>
        <end position="341"/>
    </location>
</feature>
<feature type="binding site" evidence="16">
    <location>
        <position position="105"/>
    </location>
    <ligand>
        <name>Zn(2+)</name>
        <dbReference type="ChEBI" id="CHEBI:29105"/>
        <note>catalytic</note>
    </ligand>
</feature>
<feature type="transmembrane region" description="Helical" evidence="14">
    <location>
        <begin position="140"/>
        <end position="163"/>
    </location>
</feature>
<evidence type="ECO:0000256" key="2">
    <source>
        <dbReference type="ARBA" id="ARBA00007931"/>
    </source>
</evidence>
<evidence type="ECO:0000256" key="7">
    <source>
        <dbReference type="ARBA" id="ARBA00022737"/>
    </source>
</evidence>
<name>A0A841V5N7_MICAE</name>
<feature type="transmembrane region" description="Helical" evidence="14">
    <location>
        <begin position="170"/>
        <end position="191"/>
    </location>
</feature>
<keyword evidence="10 14" id="KW-1133">Transmembrane helix</keyword>
<evidence type="ECO:0000256" key="6">
    <source>
        <dbReference type="ARBA" id="ARBA00022723"/>
    </source>
</evidence>
<dbReference type="Gene3D" id="3.10.580.10">
    <property type="entry name" value="CBS-domain"/>
    <property type="match status" value="1"/>
</dbReference>
<comment type="caution">
    <text evidence="19">The sequence shown here is derived from an EMBL/GenBank/DDBJ whole genome shotgun (WGS) entry which is preliminary data.</text>
</comment>
<sequence>MPGRFSFLLQLLTEVNGAIDNLIFLALVPHNWRRYKMNGNIRVGNLFGIPFYINPSWFFVLGLITLTYGGELSQFPQLTGIMPWLLGFLAAILLFASVVAHELGHSFVAIAQGIEVKSITLFLFGGLATLGRESKTPLEAFLVAIAGPLVSLLLFGIFLIVGLNISLNAPLAAILSLLAYINLALGLFNLIPGLPLDGGNILKAIVWQVTGNPNKGVLFASRFGQFFGWLAIVIGALSILGITQFGSFWTLLIGIFLLQNAGFSAQSAKVQDFLSRYSAKDVISPNSPVVPINLTLRDFANNYVIGKQQWSKFLVTDSEGKLLGVINVEDLKTIPTSQWTEVNIGRLLQTSESLKLVLSHTSLLDVVKILEGENLSQVTVVEENGTVLGLIEKASILTFLAQETQSQTA</sequence>